<evidence type="ECO:0000259" key="7">
    <source>
        <dbReference type="Pfam" id="PF00175"/>
    </source>
</evidence>
<dbReference type="STRING" id="658196.A0A397SYJ5"/>
<dbReference type="AlphaFoldDB" id="A0A397SYJ5"/>
<keyword evidence="3 6" id="KW-0285">Flavoprotein</keyword>
<feature type="domain" description="Oxidoreductase FAD/NAD(P)-binding" evidence="7">
    <location>
        <begin position="158"/>
        <end position="247"/>
    </location>
</feature>
<organism evidence="9 10">
    <name type="scientific">Glomus cerebriforme</name>
    <dbReference type="NCBI Taxonomy" id="658196"/>
    <lineage>
        <taxon>Eukaryota</taxon>
        <taxon>Fungi</taxon>
        <taxon>Fungi incertae sedis</taxon>
        <taxon>Mucoromycota</taxon>
        <taxon>Glomeromycotina</taxon>
        <taxon>Glomeromycetes</taxon>
        <taxon>Glomerales</taxon>
        <taxon>Glomeraceae</taxon>
        <taxon>Glomus</taxon>
    </lineage>
</organism>
<feature type="binding site" evidence="6">
    <location>
        <position position="27"/>
    </location>
    <ligand>
        <name>FAD</name>
        <dbReference type="ChEBI" id="CHEBI:57692"/>
    </ligand>
</feature>
<evidence type="ECO:0008006" key="11">
    <source>
        <dbReference type="Google" id="ProtNLM"/>
    </source>
</evidence>
<evidence type="ECO:0000256" key="5">
    <source>
        <dbReference type="ARBA" id="ARBA00023002"/>
    </source>
</evidence>
<dbReference type="InterPro" id="IPR008333">
    <property type="entry name" value="Cbr1-like_FAD-bd_dom"/>
</dbReference>
<dbReference type="SUPFAM" id="SSF52343">
    <property type="entry name" value="Ferredoxin reductase-like, C-terminal NADP-linked domain"/>
    <property type="match status" value="1"/>
</dbReference>
<feature type="binding site" evidence="6">
    <location>
        <position position="12"/>
    </location>
    <ligand>
        <name>FAD</name>
        <dbReference type="ChEBI" id="CHEBI:57692"/>
    </ligand>
</feature>
<dbReference type="Pfam" id="PF00175">
    <property type="entry name" value="NAD_binding_1"/>
    <property type="match status" value="1"/>
</dbReference>
<comment type="cofactor">
    <cofactor evidence="1 6">
        <name>FAD</name>
        <dbReference type="ChEBI" id="CHEBI:57692"/>
    </cofactor>
</comment>
<dbReference type="Pfam" id="PF00970">
    <property type="entry name" value="FAD_binding_6"/>
    <property type="match status" value="1"/>
</dbReference>
<dbReference type="InterPro" id="IPR039261">
    <property type="entry name" value="FNR_nucleotide-bd"/>
</dbReference>
<protein>
    <recommendedName>
        <fullName evidence="11">FAD-binding FR-type domain-containing protein</fullName>
    </recommendedName>
</protein>
<feature type="binding site" evidence="6">
    <location>
        <position position="13"/>
    </location>
    <ligand>
        <name>FAD</name>
        <dbReference type="ChEBI" id="CHEBI:57692"/>
    </ligand>
</feature>
<dbReference type="PANTHER" id="PTHR19370">
    <property type="entry name" value="NADH-CYTOCHROME B5 REDUCTASE"/>
    <property type="match status" value="1"/>
</dbReference>
<accession>A0A397SYJ5</accession>
<evidence type="ECO:0000313" key="10">
    <source>
        <dbReference type="Proteomes" id="UP000265703"/>
    </source>
</evidence>
<gene>
    <name evidence="9" type="ORF">C1645_767838</name>
</gene>
<keyword evidence="5" id="KW-0560">Oxidoreductase</keyword>
<evidence type="ECO:0000313" key="9">
    <source>
        <dbReference type="EMBL" id="RIA91280.1"/>
    </source>
</evidence>
<dbReference type="InterPro" id="IPR001433">
    <property type="entry name" value="OxRdtase_FAD/NAD-bd"/>
</dbReference>
<feature type="binding site" evidence="6">
    <location>
        <position position="29"/>
    </location>
    <ligand>
        <name>FAD</name>
        <dbReference type="ChEBI" id="CHEBI:57692"/>
    </ligand>
</feature>
<dbReference type="Gene3D" id="2.40.30.10">
    <property type="entry name" value="Translation factors"/>
    <property type="match status" value="1"/>
</dbReference>
<dbReference type="GO" id="GO:0016491">
    <property type="term" value="F:oxidoreductase activity"/>
    <property type="evidence" value="ECO:0007669"/>
    <property type="project" value="UniProtKB-KW"/>
</dbReference>
<dbReference type="OrthoDB" id="823504at2759"/>
<dbReference type="InterPro" id="IPR001834">
    <property type="entry name" value="CBR-like"/>
</dbReference>
<keyword evidence="4 6" id="KW-0274">FAD</keyword>
<dbReference type="InterPro" id="IPR017938">
    <property type="entry name" value="Riboflavin_synthase-like_b-brl"/>
</dbReference>
<evidence type="ECO:0000256" key="3">
    <source>
        <dbReference type="ARBA" id="ARBA00022630"/>
    </source>
</evidence>
<name>A0A397SYJ5_9GLOM</name>
<sequence>MSYANNHVIIRPYTPLQGPSENSFSILVKIYKDGVMTQHLDKQLRNFEVKVRGPFDLADRMTIPNPTLSYALETSPLNPLTRPSSPVISSFGGIRRMTNFIQRSNSFATYFHFENHHKGNGIGNINSNESNNNDILGDRSGILLNKEREDLCWDCLFMVCGGTGITPMIQLIQYHVEKAATSGSNFNLYLLAAFDKIDDLIYPKYLDYIVQTLKGKLEIKYILFKPPAVWRDYSGLIDETLLYDWISERYTVPPPAVPPKFSNHGIGNNSTSNLSTIDNNYYPNIIVNNIHEIDEPIYDPNYIMSSPNLAPIQIPSNNVSLYQSDEQQLLYNQAYPTYPSQSHLSTISNLNNVATNQLILMNERHNYMKLFARDTSKQVKLIVCGTNQFNENIKTSLEKIGFPINEKSLFIT</sequence>
<reference evidence="9 10" key="1">
    <citation type="submission" date="2018-06" db="EMBL/GenBank/DDBJ databases">
        <title>Comparative genomics reveals the genomic features of Rhizophagus irregularis, R. cerebriforme, R. diaphanum and Gigaspora rosea, and their symbiotic lifestyle signature.</title>
        <authorList>
            <person name="Morin E."/>
            <person name="San Clemente H."/>
            <person name="Chen E.C.H."/>
            <person name="De La Providencia I."/>
            <person name="Hainaut M."/>
            <person name="Kuo A."/>
            <person name="Kohler A."/>
            <person name="Murat C."/>
            <person name="Tang N."/>
            <person name="Roy S."/>
            <person name="Loubradou J."/>
            <person name="Henrissat B."/>
            <person name="Grigoriev I.V."/>
            <person name="Corradi N."/>
            <person name="Roux C."/>
            <person name="Martin F.M."/>
        </authorList>
    </citation>
    <scope>NUCLEOTIDE SEQUENCE [LARGE SCALE GENOMIC DNA]</scope>
    <source>
        <strain evidence="9 10">DAOM 227022</strain>
    </source>
</reference>
<dbReference type="EMBL" id="QKYT01000157">
    <property type="protein sequence ID" value="RIA91280.1"/>
    <property type="molecule type" value="Genomic_DNA"/>
</dbReference>
<evidence type="ECO:0000256" key="4">
    <source>
        <dbReference type="ARBA" id="ARBA00022827"/>
    </source>
</evidence>
<proteinExistence type="inferred from homology"/>
<feature type="binding site" evidence="6">
    <location>
        <position position="11"/>
    </location>
    <ligand>
        <name>FAD</name>
        <dbReference type="ChEBI" id="CHEBI:57692"/>
    </ligand>
</feature>
<comment type="caution">
    <text evidence="9">The sequence shown here is derived from an EMBL/GenBank/DDBJ whole genome shotgun (WGS) entry which is preliminary data.</text>
</comment>
<keyword evidence="10" id="KW-1185">Reference proteome</keyword>
<feature type="domain" description="Flavoprotein pyridine nucleotide cytochrome reductase-like FAD-binding" evidence="8">
    <location>
        <begin position="5"/>
        <end position="54"/>
    </location>
</feature>
<feature type="binding site" evidence="6">
    <location>
        <position position="166"/>
    </location>
    <ligand>
        <name>FAD</name>
        <dbReference type="ChEBI" id="CHEBI:57692"/>
    </ligand>
</feature>
<evidence type="ECO:0000256" key="1">
    <source>
        <dbReference type="ARBA" id="ARBA00001974"/>
    </source>
</evidence>
<dbReference type="Gene3D" id="3.40.50.80">
    <property type="entry name" value="Nucleotide-binding domain of ferredoxin-NADP reductase (FNR) module"/>
    <property type="match status" value="1"/>
</dbReference>
<dbReference type="Proteomes" id="UP000265703">
    <property type="component" value="Unassembled WGS sequence"/>
</dbReference>
<evidence type="ECO:0000259" key="8">
    <source>
        <dbReference type="Pfam" id="PF00970"/>
    </source>
</evidence>
<evidence type="ECO:0000256" key="6">
    <source>
        <dbReference type="PIRSR" id="PIRSR601834-1"/>
    </source>
</evidence>
<feature type="binding site" evidence="6">
    <location>
        <position position="36"/>
    </location>
    <ligand>
        <name>FAD</name>
        <dbReference type="ChEBI" id="CHEBI:57692"/>
    </ligand>
</feature>
<evidence type="ECO:0000256" key="2">
    <source>
        <dbReference type="ARBA" id="ARBA00006105"/>
    </source>
</evidence>
<dbReference type="SUPFAM" id="SSF63380">
    <property type="entry name" value="Riboflavin synthase domain-like"/>
    <property type="match status" value="1"/>
</dbReference>
<comment type="similarity">
    <text evidence="2">Belongs to the flavoprotein pyridine nucleotide cytochrome reductase family.</text>
</comment>